<keyword evidence="7" id="KW-0406">Ion transport</keyword>
<dbReference type="InterPro" id="IPR006153">
    <property type="entry name" value="Cation/H_exchanger_TM"/>
</dbReference>
<feature type="transmembrane region" description="Helical" evidence="9">
    <location>
        <begin position="262"/>
        <end position="280"/>
    </location>
</feature>
<feature type="transmembrane region" description="Helical" evidence="9">
    <location>
        <begin position="292"/>
        <end position="313"/>
    </location>
</feature>
<evidence type="ECO:0000256" key="2">
    <source>
        <dbReference type="ARBA" id="ARBA00005551"/>
    </source>
</evidence>
<keyword evidence="3" id="KW-0813">Transport</keyword>
<evidence type="ECO:0000256" key="8">
    <source>
        <dbReference type="ARBA" id="ARBA00023136"/>
    </source>
</evidence>
<keyword evidence="5 9" id="KW-0812">Transmembrane</keyword>
<dbReference type="InterPro" id="IPR038770">
    <property type="entry name" value="Na+/solute_symporter_sf"/>
</dbReference>
<organism evidence="11 12">
    <name type="scientific">Corynebacterium anserum</name>
    <dbReference type="NCBI Taxonomy" id="2684406"/>
    <lineage>
        <taxon>Bacteria</taxon>
        <taxon>Bacillati</taxon>
        <taxon>Actinomycetota</taxon>
        <taxon>Actinomycetes</taxon>
        <taxon>Mycobacteriales</taxon>
        <taxon>Corynebacteriaceae</taxon>
        <taxon>Corynebacterium</taxon>
    </lineage>
</organism>
<comment type="similarity">
    <text evidence="2">Belongs to the monovalent cation:proton antiporter 2 (CPA2) transporter (TC 2.A.37) family.</text>
</comment>
<evidence type="ECO:0000256" key="4">
    <source>
        <dbReference type="ARBA" id="ARBA00022449"/>
    </source>
</evidence>
<dbReference type="Pfam" id="PF00999">
    <property type="entry name" value="Na_H_Exchanger"/>
    <property type="match status" value="1"/>
</dbReference>
<evidence type="ECO:0000256" key="1">
    <source>
        <dbReference type="ARBA" id="ARBA00004141"/>
    </source>
</evidence>
<feature type="transmembrane region" description="Helical" evidence="9">
    <location>
        <begin position="350"/>
        <end position="370"/>
    </location>
</feature>
<dbReference type="Proteomes" id="UP000515275">
    <property type="component" value="Chromosome"/>
</dbReference>
<keyword evidence="8 9" id="KW-0472">Membrane</keyword>
<dbReference type="KEGG" id="cans:GP473_04075"/>
<evidence type="ECO:0000256" key="3">
    <source>
        <dbReference type="ARBA" id="ARBA00022448"/>
    </source>
</evidence>
<dbReference type="PANTHER" id="PTHR43562">
    <property type="entry name" value="NAPA-TYPE SODIUM/HYDROGEN ANTIPORTER"/>
    <property type="match status" value="1"/>
</dbReference>
<sequence length="391" mass="41348">MSFFQLAIILAVAIAGTAVVTRRRVSMPVVVGELGMGVLLGATGFGILDANREEFKFLAEIGFILLMFVAGTHVPSFATLDKHDLKTGIFRAFLVAVVSVPLGVALSKFFGTGHSALYAVLITSSSAALILSALGNYPLDGPSMRQMIPQIALADAFSIPVLPLVLRPDKLLHTALGALAIIACAVVLYVVLKYLVNNGYEQRFRTWSKAKEMVLELRISLVIIFLLGALAQTTGVSVMLAGFAAGLAVGAVGEPKRLAKQMFTLSEGLFAPIFFVWFGASLNLRQLVEHPHMIILGITLGAAAFLAHIVPVLTGQPLTIALMTAVEMGVPVAAATTGNQLGVLHPGEDAALMLSALITVAVTTVVATPVERVIQRESAAMTSKKVTHKRT</sequence>
<evidence type="ECO:0000256" key="7">
    <source>
        <dbReference type="ARBA" id="ARBA00023065"/>
    </source>
</evidence>
<feature type="domain" description="Cation/H+ exchanger transmembrane" evidence="10">
    <location>
        <begin position="11"/>
        <end position="369"/>
    </location>
</feature>
<accession>A0A7G7YN91</accession>
<protein>
    <submittedName>
        <fullName evidence="11">Cation:proton antiporter</fullName>
    </submittedName>
</protein>
<comment type="subcellular location">
    <subcellularLocation>
        <location evidence="1">Membrane</location>
        <topology evidence="1">Multi-pass membrane protein</topology>
    </subcellularLocation>
</comment>
<feature type="transmembrane region" description="Helical" evidence="9">
    <location>
        <begin position="116"/>
        <end position="135"/>
    </location>
</feature>
<dbReference type="EMBL" id="CP046883">
    <property type="protein sequence ID" value="QNH95961.1"/>
    <property type="molecule type" value="Genomic_DNA"/>
</dbReference>
<feature type="transmembrane region" description="Helical" evidence="9">
    <location>
        <begin position="92"/>
        <end position="110"/>
    </location>
</feature>
<proteinExistence type="inferred from homology"/>
<dbReference type="GO" id="GO:1902600">
    <property type="term" value="P:proton transmembrane transport"/>
    <property type="evidence" value="ECO:0007669"/>
    <property type="project" value="InterPro"/>
</dbReference>
<dbReference type="AlphaFoldDB" id="A0A7G7YN91"/>
<keyword evidence="12" id="KW-1185">Reference proteome</keyword>
<dbReference type="PANTHER" id="PTHR43562:SF1">
    <property type="entry name" value="NA(+)_H(+) ANTIPORTER YJBQ-RELATED"/>
    <property type="match status" value="1"/>
</dbReference>
<evidence type="ECO:0000256" key="6">
    <source>
        <dbReference type="ARBA" id="ARBA00022989"/>
    </source>
</evidence>
<name>A0A7G7YN91_9CORY</name>
<evidence type="ECO:0000256" key="9">
    <source>
        <dbReference type="SAM" id="Phobius"/>
    </source>
</evidence>
<evidence type="ECO:0000313" key="12">
    <source>
        <dbReference type="Proteomes" id="UP000515275"/>
    </source>
</evidence>
<evidence type="ECO:0000256" key="5">
    <source>
        <dbReference type="ARBA" id="ARBA00022692"/>
    </source>
</evidence>
<feature type="transmembrane region" description="Helical" evidence="9">
    <location>
        <begin position="172"/>
        <end position="192"/>
    </location>
</feature>
<reference evidence="11 12" key="1">
    <citation type="submission" date="2019-12" db="EMBL/GenBank/DDBJ databases">
        <title>Corynebacterium sp. nov., isolated from feces of the Anser Albifrons in China.</title>
        <authorList>
            <person name="Liu Q."/>
        </authorList>
    </citation>
    <scope>NUCLEOTIDE SEQUENCE [LARGE SCALE GENOMIC DNA]</scope>
    <source>
        <strain evidence="11 12">23H37-10</strain>
    </source>
</reference>
<dbReference type="RefSeq" id="WP_186277184.1">
    <property type="nucleotide sequence ID" value="NZ_CP046883.1"/>
</dbReference>
<keyword evidence="4" id="KW-0050">Antiport</keyword>
<dbReference type="GO" id="GO:0015297">
    <property type="term" value="F:antiporter activity"/>
    <property type="evidence" value="ECO:0007669"/>
    <property type="project" value="UniProtKB-KW"/>
</dbReference>
<evidence type="ECO:0000259" key="10">
    <source>
        <dbReference type="Pfam" id="PF00999"/>
    </source>
</evidence>
<gene>
    <name evidence="11" type="ORF">GP473_04075</name>
</gene>
<dbReference type="Gene3D" id="1.20.1530.20">
    <property type="match status" value="1"/>
</dbReference>
<dbReference type="GO" id="GO:0016020">
    <property type="term" value="C:membrane"/>
    <property type="evidence" value="ECO:0007669"/>
    <property type="project" value="UniProtKB-SubCell"/>
</dbReference>
<feature type="transmembrane region" description="Helical" evidence="9">
    <location>
        <begin position="61"/>
        <end position="80"/>
    </location>
</feature>
<keyword evidence="6 9" id="KW-1133">Transmembrane helix</keyword>
<evidence type="ECO:0000313" key="11">
    <source>
        <dbReference type="EMBL" id="QNH95961.1"/>
    </source>
</evidence>